<evidence type="ECO:0000259" key="2">
    <source>
        <dbReference type="Pfam" id="PF25999"/>
    </source>
</evidence>
<protein>
    <recommendedName>
        <fullName evidence="2">Synergin gamma C-terminal domain-containing protein</fullName>
    </recommendedName>
</protein>
<dbReference type="EMBL" id="CM010717">
    <property type="protein sequence ID" value="RZC55411.1"/>
    <property type="molecule type" value="Genomic_DNA"/>
</dbReference>
<name>A0A4Y7J640_PAPSO</name>
<feature type="region of interest" description="Disordered" evidence="1">
    <location>
        <begin position="558"/>
        <end position="579"/>
    </location>
</feature>
<feature type="region of interest" description="Disordered" evidence="1">
    <location>
        <begin position="785"/>
        <end position="807"/>
    </location>
</feature>
<evidence type="ECO:0000313" key="3">
    <source>
        <dbReference type="EMBL" id="RZC55411.1"/>
    </source>
</evidence>
<feature type="compositionally biased region" description="Polar residues" evidence="1">
    <location>
        <begin position="45"/>
        <end position="59"/>
    </location>
</feature>
<feature type="compositionally biased region" description="Acidic residues" evidence="1">
    <location>
        <begin position="190"/>
        <end position="200"/>
    </location>
</feature>
<feature type="region of interest" description="Disordered" evidence="1">
    <location>
        <begin position="21"/>
        <end position="153"/>
    </location>
</feature>
<feature type="compositionally biased region" description="Polar residues" evidence="1">
    <location>
        <begin position="485"/>
        <end position="502"/>
    </location>
</feature>
<keyword evidence="4" id="KW-1185">Reference proteome</keyword>
<accession>A0A4Y7J640</accession>
<dbReference type="AlphaFoldDB" id="A0A4Y7J640"/>
<dbReference type="Pfam" id="PF25999">
    <property type="entry name" value="SYNRG_C"/>
    <property type="match status" value="1"/>
</dbReference>
<gene>
    <name evidence="3" type="ORF">C5167_014262</name>
</gene>
<proteinExistence type="predicted"/>
<reference evidence="3 4" key="1">
    <citation type="journal article" date="2018" name="Science">
        <title>The opium poppy genome and morphinan production.</title>
        <authorList>
            <person name="Guo L."/>
            <person name="Winzer T."/>
            <person name="Yang X."/>
            <person name="Li Y."/>
            <person name="Ning Z."/>
            <person name="He Z."/>
            <person name="Teodor R."/>
            <person name="Lu Y."/>
            <person name="Bowser T.A."/>
            <person name="Graham I.A."/>
            <person name="Ye K."/>
        </authorList>
    </citation>
    <scope>NUCLEOTIDE SEQUENCE [LARGE SCALE GENOMIC DNA]</scope>
    <source>
        <strain evidence="4">cv. HN1</strain>
        <tissue evidence="3">Leaves</tissue>
    </source>
</reference>
<feature type="domain" description="Synergin gamma C-terminal" evidence="2">
    <location>
        <begin position="947"/>
        <end position="1135"/>
    </location>
</feature>
<dbReference type="Gramene" id="RZC55411">
    <property type="protein sequence ID" value="RZC55411"/>
    <property type="gene ID" value="C5167_014262"/>
</dbReference>
<dbReference type="Proteomes" id="UP000316621">
    <property type="component" value="Chromosome 3"/>
</dbReference>
<feature type="compositionally biased region" description="Polar residues" evidence="1">
    <location>
        <begin position="130"/>
        <end position="145"/>
    </location>
</feature>
<feature type="compositionally biased region" description="Polar residues" evidence="1">
    <location>
        <begin position="566"/>
        <end position="576"/>
    </location>
</feature>
<dbReference type="InterPro" id="IPR059024">
    <property type="entry name" value="SYNRG_C"/>
</dbReference>
<feature type="region of interest" description="Disordered" evidence="1">
    <location>
        <begin position="176"/>
        <end position="213"/>
    </location>
</feature>
<dbReference type="OrthoDB" id="765227at2759"/>
<dbReference type="PANTHER" id="PTHR35701:SF1">
    <property type="entry name" value="OS11G0148400 PROTEIN"/>
    <property type="match status" value="1"/>
</dbReference>
<dbReference type="PANTHER" id="PTHR35701">
    <property type="entry name" value="OS11G0148400 PROTEIN"/>
    <property type="match status" value="1"/>
</dbReference>
<evidence type="ECO:0000313" key="4">
    <source>
        <dbReference type="Proteomes" id="UP000316621"/>
    </source>
</evidence>
<feature type="region of interest" description="Disordered" evidence="1">
    <location>
        <begin position="483"/>
        <end position="502"/>
    </location>
</feature>
<evidence type="ECO:0000256" key="1">
    <source>
        <dbReference type="SAM" id="MobiDB-lite"/>
    </source>
</evidence>
<feature type="compositionally biased region" description="Acidic residues" evidence="1">
    <location>
        <begin position="109"/>
        <end position="123"/>
    </location>
</feature>
<organism evidence="3 4">
    <name type="scientific">Papaver somniferum</name>
    <name type="common">Opium poppy</name>
    <dbReference type="NCBI Taxonomy" id="3469"/>
    <lineage>
        <taxon>Eukaryota</taxon>
        <taxon>Viridiplantae</taxon>
        <taxon>Streptophyta</taxon>
        <taxon>Embryophyta</taxon>
        <taxon>Tracheophyta</taxon>
        <taxon>Spermatophyta</taxon>
        <taxon>Magnoliopsida</taxon>
        <taxon>Ranunculales</taxon>
        <taxon>Papaveraceae</taxon>
        <taxon>Papaveroideae</taxon>
        <taxon>Papaver</taxon>
    </lineage>
</organism>
<feature type="compositionally biased region" description="Basic and acidic residues" evidence="1">
    <location>
        <begin position="201"/>
        <end position="212"/>
    </location>
</feature>
<sequence length="1142" mass="125918">MADDDEDEGFGDFKFVAYSANSNQISTNKTDNNDDDDWGDSVDNFSSPKQDLNRQTHPIQNFDFFGGLSDQKPIQTQPISKPNLERKNSVSNSPVWEKPKGALPLSLFGDDEEEEEQEEEEVQQFDQRKGFSSSFGDFSRNTQSPVKIEPNSGSGFAIKDIIVNLYTQSDQIKTEENLKEDQIGNQNGSLEDDDYDDEDGWEFKDASVDNRPEVSSPELKAEVKSSENANGVNGGADWFVVSNELKPTEMENGLVYELGGGATAERSFAFDPLSQSKNIGVENGNPNLVEDEDFADFQDSFFPTGAANYSTRQQEELKMGDHSRVQGRELMFADAFHVNGYESWDNQKAVPASHFSNGKLDSETSLFGEDLFSNEHSTSVGNQGALPTSNFSNGKLDSETSLFGEDLSSNKPLTSIDNHGALPVSSFSNGKLDSQASLFGDDLSSNKPLTSIYNQGALPALNFSNGKLGSPASLFGEEDLFADKPSTSRTSQGASPVSNFSNAKLDSAGSLSGDDLFSYKPSNSPSNGLHNKVGNSNFVFNDLISNLYSQTEHAPAVQEATKNRYESSQANLSTDLGNDEDDFDENAWEFRAAPPKSFVHEATENGFDSFQTNLSPDLANGDHFDENAWEFRAAPPKSFVHEATESGFDSFQTNLSPNLANGEDDFDEDAWEFRAAPSHSLVDTHSADELQKNPTQEATENGYKFVQIAKNSNFVNGSDYFDGNSWDFEGSLSEVKVESCPGDPLQKISTASKPPVLSSQGATQNGFDLVDMFATADEANGNNDFAENSWDKGALSEGNSKTDSGDTLRKFPTESKLNTYIDFYCRLTEESYYLALHHLDALKKAKTAAALSSDDTKAEEIRHEIQEAYKILHLEGLNSETVNMDGRQPTKGYTKELLVLMKEPVIQMLDSEFNMSSRMSLAEKNLNSAIGIFEHSILMSKILTLGSMEDQFTCITKWSQILSACSQELKHGAFIWKQSLEKKVNQQILSKSKGQQYILSLGEIYRVVEVLRISTKLYWPWIVSTLANPAEIIALLEECSAAWLDSKLEDALLSFSNEVDVGYAAKILVESLKSVHNLDVSALQKQVLQEPICSISLVSLKAVSGMKEVVWNGEHFFLPLANLWANLISSYPPKLPHIYAIS</sequence>